<dbReference type="Pfam" id="PF06133">
    <property type="entry name" value="Com_YlbF"/>
    <property type="match status" value="1"/>
</dbReference>
<dbReference type="EMBL" id="DYWV01000275">
    <property type="protein sequence ID" value="HJF40884.1"/>
    <property type="molecule type" value="Genomic_DNA"/>
</dbReference>
<dbReference type="RefSeq" id="WP_087255820.1">
    <property type="nucleotide sequence ID" value="NZ_CAJFOD010000103.1"/>
</dbReference>
<dbReference type="Proteomes" id="UP000749320">
    <property type="component" value="Unassembled WGS sequence"/>
</dbReference>
<evidence type="ECO:0000313" key="2">
    <source>
        <dbReference type="EMBL" id="OUQ05429.1"/>
    </source>
</evidence>
<evidence type="ECO:0000313" key="3">
    <source>
        <dbReference type="Proteomes" id="UP000196258"/>
    </source>
</evidence>
<accession>A0A1Y4EKR8</accession>
<reference evidence="2" key="2">
    <citation type="journal article" date="2018" name="BMC Genomics">
        <title>Whole genome sequencing and function prediction of 133 gut anaerobes isolated from chicken caecum in pure cultures.</title>
        <authorList>
            <person name="Medvecky M."/>
            <person name="Cejkova D."/>
            <person name="Polansky O."/>
            <person name="Karasova D."/>
            <person name="Kubasova T."/>
            <person name="Cizek A."/>
            <person name="Rychlik I."/>
        </authorList>
    </citation>
    <scope>NUCLEOTIDE SEQUENCE</scope>
    <source>
        <strain evidence="2">An149</strain>
    </source>
</reference>
<sequence length="117" mass="14184">MELNELLDNLINEIKADQRYIDYLDAEKKLYIPENKSLLKTYQSKLDEYEELKKYEQYIDNTNIKEEIKELKKQISQNSDIIDYYQKYHCLNDFLEEITGVVFKDISEELNLSPYRL</sequence>
<gene>
    <name evidence="2" type="ORF">B5E91_05255</name>
    <name evidence="1" type="ORF">K8V91_08160</name>
</gene>
<dbReference type="EMBL" id="NFLB01000005">
    <property type="protein sequence ID" value="OUQ05429.1"/>
    <property type="molecule type" value="Genomic_DNA"/>
</dbReference>
<dbReference type="Proteomes" id="UP000196258">
    <property type="component" value="Unassembled WGS sequence"/>
</dbReference>
<dbReference type="AlphaFoldDB" id="A0A1Y4EKR8"/>
<proteinExistence type="predicted"/>
<reference evidence="3" key="1">
    <citation type="submission" date="2017-04" db="EMBL/GenBank/DDBJ databases">
        <title>Function of individual gut microbiota members based on whole genome sequencing of pure cultures obtained from chicken caecum.</title>
        <authorList>
            <person name="Medvecky M."/>
            <person name="Cejkova D."/>
            <person name="Polansky O."/>
            <person name="Karasova D."/>
            <person name="Kubasova T."/>
            <person name="Cizek A."/>
            <person name="Rychlik I."/>
        </authorList>
    </citation>
    <scope>NUCLEOTIDE SEQUENCE [LARGE SCALE GENOMIC DNA]</scope>
    <source>
        <strain evidence="3">An149</strain>
    </source>
</reference>
<dbReference type="InterPro" id="IPR010368">
    <property type="entry name" value="Com_YlbF"/>
</dbReference>
<protein>
    <submittedName>
        <fullName evidence="1">YlbF family regulator</fullName>
    </submittedName>
</protein>
<reference evidence="1" key="4">
    <citation type="submission" date="2021-09" db="EMBL/GenBank/DDBJ databases">
        <authorList>
            <person name="Gilroy R."/>
        </authorList>
    </citation>
    <scope>NUCLEOTIDE SEQUENCE</scope>
    <source>
        <strain evidence="1">CHK193-16274</strain>
    </source>
</reference>
<dbReference type="InterPro" id="IPR023378">
    <property type="entry name" value="YheA/YmcA-like_dom_sf"/>
</dbReference>
<organism evidence="2 3">
    <name type="scientific">Thomasclavelia spiroformis</name>
    <dbReference type="NCBI Taxonomy" id="29348"/>
    <lineage>
        <taxon>Bacteria</taxon>
        <taxon>Bacillati</taxon>
        <taxon>Bacillota</taxon>
        <taxon>Erysipelotrichia</taxon>
        <taxon>Erysipelotrichales</taxon>
        <taxon>Coprobacillaceae</taxon>
        <taxon>Thomasclavelia</taxon>
    </lineage>
</organism>
<reference evidence="1" key="3">
    <citation type="journal article" date="2021" name="PeerJ">
        <title>Extensive microbial diversity within the chicken gut microbiome revealed by metagenomics and culture.</title>
        <authorList>
            <person name="Gilroy R."/>
            <person name="Ravi A."/>
            <person name="Getino M."/>
            <person name="Pursley I."/>
            <person name="Horton D.L."/>
            <person name="Alikhan N.F."/>
            <person name="Baker D."/>
            <person name="Gharbi K."/>
            <person name="Hall N."/>
            <person name="Watson M."/>
            <person name="Adriaenssens E.M."/>
            <person name="Foster-Nyarko E."/>
            <person name="Jarju S."/>
            <person name="Secka A."/>
            <person name="Antonio M."/>
            <person name="Oren A."/>
            <person name="Chaudhuri R.R."/>
            <person name="La Ragione R."/>
            <person name="Hildebrand F."/>
            <person name="Pallen M.J."/>
        </authorList>
    </citation>
    <scope>NUCLEOTIDE SEQUENCE</scope>
    <source>
        <strain evidence="1">CHK193-16274</strain>
    </source>
</reference>
<dbReference type="SUPFAM" id="SSF158622">
    <property type="entry name" value="YheA/YmcA-like"/>
    <property type="match status" value="1"/>
</dbReference>
<comment type="caution">
    <text evidence="2">The sequence shown here is derived from an EMBL/GenBank/DDBJ whole genome shotgun (WGS) entry which is preliminary data.</text>
</comment>
<evidence type="ECO:0000313" key="1">
    <source>
        <dbReference type="EMBL" id="HJF40884.1"/>
    </source>
</evidence>
<name>A0A1Y4EKR8_9FIRM</name>
<dbReference type="Gene3D" id="1.20.1500.10">
    <property type="entry name" value="YheA/YmcA-like"/>
    <property type="match status" value="1"/>
</dbReference>